<dbReference type="AlphaFoldDB" id="A0A162B1F4"/>
<evidence type="ECO:0000313" key="1">
    <source>
        <dbReference type="EMBL" id="KZN64936.1"/>
    </source>
</evidence>
<comment type="caution">
    <text evidence="1">The sequence shown here is derived from an EMBL/GenBank/DDBJ whole genome shotgun (WGS) entry which is preliminary data.</text>
</comment>
<gene>
    <name evidence="1" type="ORF">N473_12930</name>
</gene>
<name>A0A162B1F4_9GAMM</name>
<dbReference type="PATRIC" id="fig|1365248.3.peg.1495"/>
<organism evidence="1 2">
    <name type="scientific">Pseudoalteromonas luteoviolacea CPMOR-1</name>
    <dbReference type="NCBI Taxonomy" id="1365248"/>
    <lineage>
        <taxon>Bacteria</taxon>
        <taxon>Pseudomonadati</taxon>
        <taxon>Pseudomonadota</taxon>
        <taxon>Gammaproteobacteria</taxon>
        <taxon>Alteromonadales</taxon>
        <taxon>Pseudoalteromonadaceae</taxon>
        <taxon>Pseudoalteromonas</taxon>
    </lineage>
</organism>
<evidence type="ECO:0000313" key="2">
    <source>
        <dbReference type="Proteomes" id="UP000076486"/>
    </source>
</evidence>
<proteinExistence type="predicted"/>
<dbReference type="Proteomes" id="UP000076486">
    <property type="component" value="Unassembled WGS sequence"/>
</dbReference>
<dbReference type="EMBL" id="AUYC01000019">
    <property type="protein sequence ID" value="KZN64936.1"/>
    <property type="molecule type" value="Genomic_DNA"/>
</dbReference>
<protein>
    <submittedName>
        <fullName evidence="1">Uncharacterized protein</fullName>
    </submittedName>
</protein>
<reference evidence="1 2" key="1">
    <citation type="submission" date="2013-07" db="EMBL/GenBank/DDBJ databases">
        <title>Comparative Genomic and Metabolomic Analysis of Twelve Strains of Pseudoalteromonas luteoviolacea.</title>
        <authorList>
            <person name="Vynne N.G."/>
            <person name="Mansson M."/>
            <person name="Gram L."/>
        </authorList>
    </citation>
    <scope>NUCLEOTIDE SEQUENCE [LARGE SCALE GENOMIC DNA]</scope>
    <source>
        <strain evidence="1 2">CPMOR-1</strain>
    </source>
</reference>
<sequence>MELSKKYLNKVFGGTGTGSPDLPQKRARLLPIEVLKIKP</sequence>
<accession>A0A162B1F4</accession>